<dbReference type="InterPro" id="IPR050490">
    <property type="entry name" value="Bact_solute-bd_prot1"/>
</dbReference>
<evidence type="ECO:0000313" key="8">
    <source>
        <dbReference type="Proteomes" id="UP001519887"/>
    </source>
</evidence>
<protein>
    <submittedName>
        <fullName evidence="7">Extracellular solute-binding protein</fullName>
    </submittedName>
</protein>
<keyword evidence="4" id="KW-0564">Palmitate</keyword>
<dbReference type="EMBL" id="JAHZIK010000054">
    <property type="protein sequence ID" value="MBW7453249.1"/>
    <property type="molecule type" value="Genomic_DNA"/>
</dbReference>
<dbReference type="SUPFAM" id="SSF53850">
    <property type="entry name" value="Periplasmic binding protein-like II"/>
    <property type="match status" value="1"/>
</dbReference>
<evidence type="ECO:0000256" key="4">
    <source>
        <dbReference type="ARBA" id="ARBA00023139"/>
    </source>
</evidence>
<feature type="chain" id="PRO_5045409780" evidence="6">
    <location>
        <begin position="20"/>
        <end position="499"/>
    </location>
</feature>
<evidence type="ECO:0000256" key="2">
    <source>
        <dbReference type="ARBA" id="ARBA00022729"/>
    </source>
</evidence>
<dbReference type="InterPro" id="IPR006059">
    <property type="entry name" value="SBP"/>
</dbReference>
<gene>
    <name evidence="7" type="ORF">K0U00_04275</name>
</gene>
<keyword evidence="3" id="KW-0472">Membrane</keyword>
<dbReference type="Proteomes" id="UP001519887">
    <property type="component" value="Unassembled WGS sequence"/>
</dbReference>
<keyword evidence="8" id="KW-1185">Reference proteome</keyword>
<dbReference type="PANTHER" id="PTHR43649">
    <property type="entry name" value="ARABINOSE-BINDING PROTEIN-RELATED"/>
    <property type="match status" value="1"/>
</dbReference>
<dbReference type="Gene3D" id="3.40.190.10">
    <property type="entry name" value="Periplasmic binding protein-like II"/>
    <property type="match status" value="2"/>
</dbReference>
<organism evidence="7 8">
    <name type="scientific">Paenibacillus sepulcri</name>
    <dbReference type="NCBI Taxonomy" id="359917"/>
    <lineage>
        <taxon>Bacteria</taxon>
        <taxon>Bacillati</taxon>
        <taxon>Bacillota</taxon>
        <taxon>Bacilli</taxon>
        <taxon>Bacillales</taxon>
        <taxon>Paenibacillaceae</taxon>
        <taxon>Paenibacillus</taxon>
    </lineage>
</organism>
<keyword evidence="5" id="KW-0449">Lipoprotein</keyword>
<evidence type="ECO:0000256" key="3">
    <source>
        <dbReference type="ARBA" id="ARBA00023136"/>
    </source>
</evidence>
<name>A0ABS7BX88_9BACL</name>
<evidence type="ECO:0000256" key="5">
    <source>
        <dbReference type="ARBA" id="ARBA00023288"/>
    </source>
</evidence>
<dbReference type="PANTHER" id="PTHR43649:SF33">
    <property type="entry name" value="POLYGALACTURONAN_RHAMNOGALACTURONAN-BINDING PROTEIN YTCQ"/>
    <property type="match status" value="1"/>
</dbReference>
<comment type="caution">
    <text evidence="7">The sequence shown here is derived from an EMBL/GenBank/DDBJ whole genome shotgun (WGS) entry which is preliminary data.</text>
</comment>
<evidence type="ECO:0000313" key="7">
    <source>
        <dbReference type="EMBL" id="MBW7453249.1"/>
    </source>
</evidence>
<sequence>MLSCVIIMALLLAACGQNGNQENQAANGESSSKPVEISIMSDYFSPEPPSDQDPIRQEIEKKTNTKLNITWVSSNNFTDKTNVTLASGDMPELMLLRSPYQAQVRKMAEQGAFWDLTPYLKDYKNLSAFPEDSWKNTSLNGNYYGIPFVRPLFGTEGMPIVRKDWLDKLGLQPPKTLDDMYNVMKAITEKDPDGNGKNDTVGLAANVTQTDMGSLSWIENVMNGNYGKWKDQGGKLIDTTFEQGTRDALLWLNKVYKEGLLAADFPTLKNTQVRESITTNKAGIFADAIKPTWLLTGQMRAANPQADLLYLPYLEGPKGKFAPKGSGAYGFWVIPKTVPEAKMKQILAFMDYGATEEGSVMANFGIEGEHYNVKDGMYLFTEKAKEYTGVIFPIFQSIDKYAFAYQTGIPEDFLKRNMSIIDEQAKDGMANPSVGLNSDTYNKVGADYDKRTQDMKVKVILGRESIEAWDKYAADLKADPQYQQIISEFNEDYQKRQGS</sequence>
<accession>A0ABS7BX88</accession>
<reference evidence="7 8" key="1">
    <citation type="submission" date="2021-07" db="EMBL/GenBank/DDBJ databases">
        <title>Paenibacillus radiodurans sp. nov., isolated from the southeastern edge of Tengger Desert.</title>
        <authorList>
            <person name="Zhang G."/>
        </authorList>
    </citation>
    <scope>NUCLEOTIDE SEQUENCE [LARGE SCALE GENOMIC DNA]</scope>
    <source>
        <strain evidence="7 8">CCM 7311</strain>
    </source>
</reference>
<evidence type="ECO:0000256" key="1">
    <source>
        <dbReference type="ARBA" id="ARBA00022475"/>
    </source>
</evidence>
<evidence type="ECO:0000256" key="6">
    <source>
        <dbReference type="SAM" id="SignalP"/>
    </source>
</evidence>
<dbReference type="CDD" id="cd13580">
    <property type="entry name" value="PBP2_AlgQ_like_1"/>
    <property type="match status" value="1"/>
</dbReference>
<keyword evidence="1" id="KW-1003">Cell membrane</keyword>
<feature type="signal peptide" evidence="6">
    <location>
        <begin position="1"/>
        <end position="19"/>
    </location>
</feature>
<keyword evidence="2 6" id="KW-0732">Signal</keyword>
<dbReference type="Pfam" id="PF13416">
    <property type="entry name" value="SBP_bac_8"/>
    <property type="match status" value="1"/>
</dbReference>
<proteinExistence type="predicted"/>